<dbReference type="Pfam" id="PF01268">
    <property type="entry name" value="FTHFS"/>
    <property type="match status" value="1"/>
</dbReference>
<keyword evidence="1" id="KW-0554">One-carbon metabolism</keyword>
<dbReference type="InterPro" id="IPR000559">
    <property type="entry name" value="Formate_THF_ligase"/>
</dbReference>
<dbReference type="AlphaFoldDB" id="A0A381ZD07"/>
<organism evidence="5">
    <name type="scientific">marine metagenome</name>
    <dbReference type="NCBI Taxonomy" id="408172"/>
    <lineage>
        <taxon>unclassified sequences</taxon>
        <taxon>metagenomes</taxon>
        <taxon>ecological metagenomes</taxon>
    </lineage>
</organism>
<dbReference type="GO" id="GO:0006730">
    <property type="term" value="P:one-carbon metabolic process"/>
    <property type="evidence" value="ECO:0007669"/>
    <property type="project" value="UniProtKB-KW"/>
</dbReference>
<name>A0A381ZD07_9ZZZZ</name>
<gene>
    <name evidence="5" type="ORF">METZ01_LOCUS140010</name>
</gene>
<dbReference type="EMBL" id="UINC01020854">
    <property type="protein sequence ID" value="SVA87156.1"/>
    <property type="molecule type" value="Genomic_DNA"/>
</dbReference>
<keyword evidence="2" id="KW-0436">Ligase</keyword>
<dbReference type="InterPro" id="IPR027417">
    <property type="entry name" value="P-loop_NTPase"/>
</dbReference>
<evidence type="ECO:0000256" key="3">
    <source>
        <dbReference type="ARBA" id="ARBA00022741"/>
    </source>
</evidence>
<protein>
    <recommendedName>
        <fullName evidence="6">Formate--tetrahydrofolate ligase</fullName>
    </recommendedName>
</protein>
<keyword evidence="3" id="KW-0547">Nucleotide-binding</keyword>
<dbReference type="Gene3D" id="3.40.50.300">
    <property type="entry name" value="P-loop containing nucleotide triphosphate hydrolases"/>
    <property type="match status" value="2"/>
</dbReference>
<feature type="non-terminal residue" evidence="5">
    <location>
        <position position="295"/>
    </location>
</feature>
<dbReference type="SUPFAM" id="SSF52540">
    <property type="entry name" value="P-loop containing nucleoside triphosphate hydrolases"/>
    <property type="match status" value="1"/>
</dbReference>
<proteinExistence type="predicted"/>
<keyword evidence="4" id="KW-0067">ATP-binding</keyword>
<evidence type="ECO:0000313" key="5">
    <source>
        <dbReference type="EMBL" id="SVA87156.1"/>
    </source>
</evidence>
<reference evidence="5" key="1">
    <citation type="submission" date="2018-05" db="EMBL/GenBank/DDBJ databases">
        <authorList>
            <person name="Lanie J.A."/>
            <person name="Ng W.-L."/>
            <person name="Kazmierczak K.M."/>
            <person name="Andrzejewski T.M."/>
            <person name="Davidsen T.M."/>
            <person name="Wayne K.J."/>
            <person name="Tettelin H."/>
            <person name="Glass J.I."/>
            <person name="Rusch D."/>
            <person name="Podicherti R."/>
            <person name="Tsui H.-C.T."/>
            <person name="Winkler M.E."/>
        </authorList>
    </citation>
    <scope>NUCLEOTIDE SEQUENCE</scope>
</reference>
<evidence type="ECO:0008006" key="6">
    <source>
        <dbReference type="Google" id="ProtNLM"/>
    </source>
</evidence>
<evidence type="ECO:0000256" key="4">
    <source>
        <dbReference type="ARBA" id="ARBA00022840"/>
    </source>
</evidence>
<sequence>MKPIKSVADHLGLNPDVLINYGPHMAKIPLDLLPGTDFNQRGKLVVVTAMTPTPAGEGKTTTSIGLVNGLSKLGHKAVLTIREPSIGPVFGIKGGGTGGGNSKVLPEDEINLHFTGDAHAVASAHSLLSAMTDNAIQRGLIPGIFPKDIIWPRLTNVPDRSLRTTITGLGGSPNAPLRESAFRIDAASEVMAVLALTDGLEDLRARLERLVVGFSTDKTPITASHVGAVGSMLALLRRAIEPNLVQTNEGNPAILHAGPFGNIAHGCSSVIADRLALSMADFVITEAGFGADLGF</sequence>
<dbReference type="GO" id="GO:0004329">
    <property type="term" value="F:formate-tetrahydrofolate ligase activity"/>
    <property type="evidence" value="ECO:0007669"/>
    <property type="project" value="InterPro"/>
</dbReference>
<dbReference type="GO" id="GO:0005524">
    <property type="term" value="F:ATP binding"/>
    <property type="evidence" value="ECO:0007669"/>
    <property type="project" value="UniProtKB-KW"/>
</dbReference>
<accession>A0A381ZD07</accession>
<evidence type="ECO:0000256" key="2">
    <source>
        <dbReference type="ARBA" id="ARBA00022598"/>
    </source>
</evidence>
<evidence type="ECO:0000256" key="1">
    <source>
        <dbReference type="ARBA" id="ARBA00022563"/>
    </source>
</evidence>